<name>A0A6P7XCC8_9AMPH</name>
<dbReference type="GO" id="GO:0005814">
    <property type="term" value="C:centriole"/>
    <property type="evidence" value="ECO:0007669"/>
    <property type="project" value="UniProtKB-SubCell"/>
</dbReference>
<organism evidence="13 14">
    <name type="scientific">Microcaecilia unicolor</name>
    <dbReference type="NCBI Taxonomy" id="1415580"/>
    <lineage>
        <taxon>Eukaryota</taxon>
        <taxon>Metazoa</taxon>
        <taxon>Chordata</taxon>
        <taxon>Craniata</taxon>
        <taxon>Vertebrata</taxon>
        <taxon>Euteleostomi</taxon>
        <taxon>Amphibia</taxon>
        <taxon>Gymnophiona</taxon>
        <taxon>Siphonopidae</taxon>
        <taxon>Microcaecilia</taxon>
    </lineage>
</organism>
<dbReference type="AlphaFoldDB" id="A0A6P7XCC8"/>
<evidence type="ECO:0000256" key="5">
    <source>
        <dbReference type="ARBA" id="ARBA00022737"/>
    </source>
</evidence>
<sequence length="520" mass="58844">MAWTNRDQMSSDEERNTSPVVPKDSDRGSSVSSDLQDEYEELLRYAVITPKFEHSFLRQTHITVELPKDGKLSGVISDDQHQAAGLSKVPGDNLLETSARDLKTFGTADCIAAPSSLATERIGEPGTIQNRLFQSVMDLIYPAESEETSGQDISTTRTQTEETIVTEIPLPNERITEMEGLLDMWSGNLKTNVMSELSKWRLTMIEEHKLEIKKHQEKHTEYVNQLYKKIDNLKDLLRSYETSAQRKDEVITNLTQALERQKDRTELMRTFTHWRLENADARQEAYINNLAVKHYTMALKQKVWRVWHSVVKSSWKSRAEEACRARAEEVCIQLYNDYEARTSELNRALEEMRAEIRRLHSEREQFEGSMKKAFMRGVCALNMEAMSVFQSRESGTDHDHSHRRKESGPSSSVPFQSQATTSVPLNSDAPTPQMTAVTSEPFFSSTFYPTTSSESKADELMTSVTASAPVAGSSSTSAQHMVPLTRVVTSAQQKAGKNNNSPDHRKIRCGAKRLVELVVL</sequence>
<proteinExistence type="inferred from homology"/>
<feature type="compositionally biased region" description="Polar residues" evidence="12">
    <location>
        <begin position="408"/>
        <end position="433"/>
    </location>
</feature>
<keyword evidence="7" id="KW-0206">Cytoskeleton</keyword>
<gene>
    <name evidence="14" type="primary">POC5</name>
</gene>
<dbReference type="CTD" id="134359"/>
<feature type="coiled-coil region" evidence="11">
    <location>
        <begin position="205"/>
        <end position="264"/>
    </location>
</feature>
<dbReference type="PANTHER" id="PTHR28618">
    <property type="entry name" value="CENTROSOMAL PROTEIN POC5"/>
    <property type="match status" value="1"/>
</dbReference>
<feature type="region of interest" description="Disordered" evidence="12">
    <location>
        <begin position="391"/>
        <end position="433"/>
    </location>
</feature>
<dbReference type="OrthoDB" id="10064898at2759"/>
<reference evidence="14" key="1">
    <citation type="submission" date="2025-08" db="UniProtKB">
        <authorList>
            <consortium name="RefSeq"/>
        </authorList>
    </citation>
    <scope>IDENTIFICATION</scope>
</reference>
<evidence type="ECO:0000313" key="13">
    <source>
        <dbReference type="Proteomes" id="UP000515156"/>
    </source>
</evidence>
<dbReference type="RefSeq" id="XP_030047804.1">
    <property type="nucleotide sequence ID" value="XM_030191944.1"/>
</dbReference>
<comment type="subcellular location">
    <subcellularLocation>
        <location evidence="1">Cytoplasm</location>
        <location evidence="1">Cytoskeleton</location>
        <location evidence="1">Microtubule organizing center</location>
        <location evidence="1">Centrosome</location>
        <location evidence="1">Centriole</location>
    </subcellularLocation>
</comment>
<dbReference type="GO" id="GO:0032391">
    <property type="term" value="C:photoreceptor connecting cilium"/>
    <property type="evidence" value="ECO:0007669"/>
    <property type="project" value="TreeGrafter"/>
</dbReference>
<evidence type="ECO:0000256" key="10">
    <source>
        <dbReference type="ARBA" id="ARBA00049959"/>
    </source>
</evidence>
<accession>A0A6P7XCC8</accession>
<feature type="coiled-coil region" evidence="11">
    <location>
        <begin position="335"/>
        <end position="369"/>
    </location>
</feature>
<keyword evidence="6 11" id="KW-0175">Coiled coil</keyword>
<comment type="similarity">
    <text evidence="2">Belongs to the POC5 family.</text>
</comment>
<evidence type="ECO:0000256" key="11">
    <source>
        <dbReference type="SAM" id="Coils"/>
    </source>
</evidence>
<evidence type="ECO:0000256" key="8">
    <source>
        <dbReference type="ARBA" id="ARBA00023306"/>
    </source>
</evidence>
<evidence type="ECO:0000256" key="1">
    <source>
        <dbReference type="ARBA" id="ARBA00004114"/>
    </source>
</evidence>
<evidence type="ECO:0000256" key="7">
    <source>
        <dbReference type="ARBA" id="ARBA00023212"/>
    </source>
</evidence>
<dbReference type="InterPro" id="IPR033351">
    <property type="entry name" value="POC5"/>
</dbReference>
<keyword evidence="5" id="KW-0677">Repeat</keyword>
<dbReference type="GeneID" id="115461884"/>
<protein>
    <recommendedName>
        <fullName evidence="3">Centrosomal protein POC5</fullName>
    </recommendedName>
    <alternativeName>
        <fullName evidence="9">Protein of centriole 5</fullName>
    </alternativeName>
</protein>
<feature type="region of interest" description="Disordered" evidence="12">
    <location>
        <begin position="1"/>
        <end position="34"/>
    </location>
</feature>
<evidence type="ECO:0000256" key="4">
    <source>
        <dbReference type="ARBA" id="ARBA00022490"/>
    </source>
</evidence>
<dbReference type="FunCoup" id="A0A6P7XCC8">
    <property type="interactions" value="2548"/>
</dbReference>
<keyword evidence="4" id="KW-0963">Cytoplasm</keyword>
<dbReference type="InParanoid" id="A0A6P7XCC8"/>
<dbReference type="KEGG" id="muo:115461884"/>
<keyword evidence="13" id="KW-1185">Reference proteome</keyword>
<dbReference type="Proteomes" id="UP000515156">
    <property type="component" value="Chromosome 2"/>
</dbReference>
<keyword evidence="8" id="KW-0131">Cell cycle</keyword>
<evidence type="ECO:0000256" key="9">
    <source>
        <dbReference type="ARBA" id="ARBA00031694"/>
    </source>
</evidence>
<evidence type="ECO:0000256" key="2">
    <source>
        <dbReference type="ARBA" id="ARBA00010411"/>
    </source>
</evidence>
<evidence type="ECO:0000256" key="3">
    <source>
        <dbReference type="ARBA" id="ARBA00014910"/>
    </source>
</evidence>
<evidence type="ECO:0000256" key="12">
    <source>
        <dbReference type="SAM" id="MobiDB-lite"/>
    </source>
</evidence>
<evidence type="ECO:0000313" key="14">
    <source>
        <dbReference type="RefSeq" id="XP_030047804.1"/>
    </source>
</evidence>
<evidence type="ECO:0000256" key="6">
    <source>
        <dbReference type="ARBA" id="ARBA00023054"/>
    </source>
</evidence>
<comment type="function">
    <text evidence="10">Essential for the assembly of the distal half of centrioles, required for centriole elongation. Acts as a negative regulator of centriole elongation.</text>
</comment>
<dbReference type="PANTHER" id="PTHR28618:SF1">
    <property type="entry name" value="CENTROSOMAL PROTEIN POC5"/>
    <property type="match status" value="1"/>
</dbReference>
<dbReference type="GO" id="GO:0042462">
    <property type="term" value="P:eye photoreceptor cell development"/>
    <property type="evidence" value="ECO:0007669"/>
    <property type="project" value="TreeGrafter"/>
</dbReference>